<proteinExistence type="predicted"/>
<name>A0A7G1NT16_9ACTN</name>
<organism evidence="2 3">
    <name type="scientific">Streptomyces aurantiacus</name>
    <dbReference type="NCBI Taxonomy" id="47760"/>
    <lineage>
        <taxon>Bacteria</taxon>
        <taxon>Bacillati</taxon>
        <taxon>Actinomycetota</taxon>
        <taxon>Actinomycetes</taxon>
        <taxon>Kitasatosporales</taxon>
        <taxon>Streptomycetaceae</taxon>
        <taxon>Streptomyces</taxon>
        <taxon>Streptomyces aurantiacus group</taxon>
    </lineage>
</organism>
<evidence type="ECO:0000313" key="2">
    <source>
        <dbReference type="EMBL" id="BCL25601.1"/>
    </source>
</evidence>
<gene>
    <name evidence="2" type="ORF">GCM10017557_04600</name>
</gene>
<feature type="compositionally biased region" description="Polar residues" evidence="1">
    <location>
        <begin position="8"/>
        <end position="21"/>
    </location>
</feature>
<dbReference type="AlphaFoldDB" id="A0A7G1NT16"/>
<dbReference type="EMBL" id="AP023440">
    <property type="protein sequence ID" value="BCL25601.1"/>
    <property type="molecule type" value="Genomic_DNA"/>
</dbReference>
<protein>
    <submittedName>
        <fullName evidence="2">Uncharacterized protein</fullName>
    </submittedName>
</protein>
<evidence type="ECO:0000313" key="3">
    <source>
        <dbReference type="Proteomes" id="UP000516444"/>
    </source>
</evidence>
<keyword evidence="3" id="KW-1185">Reference proteome</keyword>
<sequence length="141" mass="14490">MSLLPTCCGSTQPASDPTANVSVPPALAGPAPPEPELFPPLDEQALSASTAAVTRAAGAVHRVAPVSGYGFTESFLLLEKHHAHAAAYAADHEWCRPRPGQLGSVGFRRIQAARDADGGVTVPWRPADPDAAPHSPQSAAA</sequence>
<evidence type="ECO:0000256" key="1">
    <source>
        <dbReference type="SAM" id="MobiDB-lite"/>
    </source>
</evidence>
<feature type="region of interest" description="Disordered" evidence="1">
    <location>
        <begin position="1"/>
        <end position="36"/>
    </location>
</feature>
<dbReference type="KEGG" id="sgm:GCM10017557_04600"/>
<dbReference type="Proteomes" id="UP000516444">
    <property type="component" value="Chromosome"/>
</dbReference>
<feature type="region of interest" description="Disordered" evidence="1">
    <location>
        <begin position="117"/>
        <end position="141"/>
    </location>
</feature>
<accession>A0A7G1NT16</accession>
<reference evidence="2 3" key="1">
    <citation type="journal article" date="2014" name="Int. J. Syst. Evol. Microbiol.">
        <title>Complete genome sequence of Corynebacterium casei LMG S-19264T (=DSM 44701T), isolated from a smear-ripened cheese.</title>
        <authorList>
            <consortium name="US DOE Joint Genome Institute (JGI-PGF)"/>
            <person name="Walter F."/>
            <person name="Albersmeier A."/>
            <person name="Kalinowski J."/>
            <person name="Ruckert C."/>
        </authorList>
    </citation>
    <scope>NUCLEOTIDE SEQUENCE [LARGE SCALE GENOMIC DNA]</scope>
    <source>
        <strain evidence="2 3">JCM 4677</strain>
    </source>
</reference>